<accession>A0AA48R981</accession>
<sequence>MSNIIGIDIGAKGALALLSPGGELLDVADMPILRDGPAGRPNVNAPLLSAIVANWGVGRVYVEYVGARPKEGPTGAFAFGRSKGVIEGVCAAHSLPVAFLTPPVWKRAVGIPPGKDGAKDAARSEAIRRWPHKAELFARVKDDGRAEACLIACAGLSREASHGR</sequence>
<dbReference type="InterPro" id="IPR012337">
    <property type="entry name" value="RNaseH-like_sf"/>
</dbReference>
<proteinExistence type="predicted"/>
<dbReference type="GO" id="GO:0003676">
    <property type="term" value="F:nucleic acid binding"/>
    <property type="evidence" value="ECO:0007669"/>
    <property type="project" value="InterPro"/>
</dbReference>
<reference evidence="1" key="1">
    <citation type="submission" date="2023-07" db="EMBL/GenBank/DDBJ databases">
        <authorList>
            <person name="Pelsma A.J. K."/>
        </authorList>
    </citation>
    <scope>NUCLEOTIDE SEQUENCE</scope>
</reference>
<dbReference type="InterPro" id="IPR036397">
    <property type="entry name" value="RNaseH_sf"/>
</dbReference>
<dbReference type="InterPro" id="IPR045290">
    <property type="entry name" value="MOC1-like"/>
</dbReference>
<name>A0AA48R981_9ZZZZ</name>
<dbReference type="EMBL" id="OY288114">
    <property type="protein sequence ID" value="CAJ0854154.1"/>
    <property type="molecule type" value="Genomic_DNA"/>
</dbReference>
<dbReference type="PANTHER" id="PTHR36015">
    <property type="entry name" value="HOLLIDAY JUNCTION RESOLVASE MOC1, CHLOROPLASTIC-RELATED"/>
    <property type="match status" value="1"/>
</dbReference>
<dbReference type="PANTHER" id="PTHR36015:SF6">
    <property type="entry name" value="HOLLIDAY JUNCTION RESOLVASE MOC1, CHLOROPLASTIC-RELATED"/>
    <property type="match status" value="1"/>
</dbReference>
<dbReference type="Gene3D" id="3.30.420.10">
    <property type="entry name" value="Ribonuclease H-like superfamily/Ribonuclease H"/>
    <property type="match status" value="1"/>
</dbReference>
<dbReference type="AlphaFoldDB" id="A0AA48R981"/>
<dbReference type="GO" id="GO:0008821">
    <property type="term" value="F:crossover junction DNA endonuclease activity"/>
    <property type="evidence" value="ECO:0007669"/>
    <property type="project" value="InterPro"/>
</dbReference>
<organism evidence="1">
    <name type="scientific">freshwater sediment metagenome</name>
    <dbReference type="NCBI Taxonomy" id="556182"/>
    <lineage>
        <taxon>unclassified sequences</taxon>
        <taxon>metagenomes</taxon>
        <taxon>ecological metagenomes</taxon>
    </lineage>
</organism>
<evidence type="ECO:0000313" key="1">
    <source>
        <dbReference type="EMBL" id="CAJ0854154.1"/>
    </source>
</evidence>
<dbReference type="SUPFAM" id="SSF53098">
    <property type="entry name" value="Ribonuclease H-like"/>
    <property type="match status" value="1"/>
</dbReference>
<gene>
    <name evidence="1" type="ORF">AMST5_00712</name>
</gene>
<dbReference type="CDD" id="cd22992">
    <property type="entry name" value="MOC1"/>
    <property type="match status" value="1"/>
</dbReference>
<protein>
    <submittedName>
        <fullName evidence="1">Uncharacterized protein</fullName>
    </submittedName>
</protein>